<reference evidence="3 4" key="1">
    <citation type="submission" date="2024-01" db="EMBL/GenBank/DDBJ databases">
        <title>Genome assemblies of Stephania.</title>
        <authorList>
            <person name="Yang L."/>
        </authorList>
    </citation>
    <scope>NUCLEOTIDE SEQUENCE [LARGE SCALE GENOMIC DNA]</scope>
    <source>
        <strain evidence="3">YNDBR</strain>
        <tissue evidence="3">Leaf</tissue>
    </source>
</reference>
<dbReference type="InterPro" id="IPR002885">
    <property type="entry name" value="PPR_rpt"/>
</dbReference>
<feature type="repeat" description="PPR" evidence="2">
    <location>
        <begin position="154"/>
        <end position="188"/>
    </location>
</feature>
<dbReference type="GO" id="GO:0009451">
    <property type="term" value="P:RNA modification"/>
    <property type="evidence" value="ECO:0007669"/>
    <property type="project" value="InterPro"/>
</dbReference>
<evidence type="ECO:0000256" key="1">
    <source>
        <dbReference type="ARBA" id="ARBA00022737"/>
    </source>
</evidence>
<evidence type="ECO:0000256" key="2">
    <source>
        <dbReference type="PROSITE-ProRule" id="PRU00708"/>
    </source>
</evidence>
<dbReference type="GO" id="GO:0003723">
    <property type="term" value="F:RNA binding"/>
    <property type="evidence" value="ECO:0007669"/>
    <property type="project" value="InterPro"/>
</dbReference>
<dbReference type="InterPro" id="IPR011990">
    <property type="entry name" value="TPR-like_helical_dom_sf"/>
</dbReference>
<dbReference type="Pfam" id="PF01535">
    <property type="entry name" value="PPR"/>
    <property type="match status" value="1"/>
</dbReference>
<feature type="repeat" description="PPR" evidence="2">
    <location>
        <begin position="216"/>
        <end position="250"/>
    </location>
</feature>
<keyword evidence="4" id="KW-1185">Reference proteome</keyword>
<name>A0AAP0IEI8_9MAGN</name>
<dbReference type="PANTHER" id="PTHR47926:SF359">
    <property type="entry name" value="PENTACOTRIPEPTIDE-REPEAT REGION OF PRORP DOMAIN-CONTAINING PROTEIN"/>
    <property type="match status" value="1"/>
</dbReference>
<dbReference type="AlphaFoldDB" id="A0AAP0IEI8"/>
<dbReference type="InterPro" id="IPR046960">
    <property type="entry name" value="PPR_At4g14850-like_plant"/>
</dbReference>
<dbReference type="PROSITE" id="PS51375">
    <property type="entry name" value="PPR"/>
    <property type="match status" value="4"/>
</dbReference>
<evidence type="ECO:0008006" key="5">
    <source>
        <dbReference type="Google" id="ProtNLM"/>
    </source>
</evidence>
<dbReference type="FunFam" id="1.25.40.10:FF:000344">
    <property type="entry name" value="Pentatricopeptide repeat-containing protein"/>
    <property type="match status" value="1"/>
</dbReference>
<dbReference type="NCBIfam" id="TIGR00756">
    <property type="entry name" value="PPR"/>
    <property type="match status" value="5"/>
</dbReference>
<organism evidence="3 4">
    <name type="scientific">Stephania yunnanensis</name>
    <dbReference type="NCBI Taxonomy" id="152371"/>
    <lineage>
        <taxon>Eukaryota</taxon>
        <taxon>Viridiplantae</taxon>
        <taxon>Streptophyta</taxon>
        <taxon>Embryophyta</taxon>
        <taxon>Tracheophyta</taxon>
        <taxon>Spermatophyta</taxon>
        <taxon>Magnoliopsida</taxon>
        <taxon>Ranunculales</taxon>
        <taxon>Menispermaceae</taxon>
        <taxon>Menispermoideae</taxon>
        <taxon>Cissampelideae</taxon>
        <taxon>Stephania</taxon>
    </lineage>
</organism>
<dbReference type="Proteomes" id="UP001420932">
    <property type="component" value="Unassembled WGS sequence"/>
</dbReference>
<dbReference type="FunFam" id="1.25.40.10:FF:000970">
    <property type="entry name" value="Pentatricopeptide repeat-containing protein At3g26630, chloroplastic"/>
    <property type="match status" value="1"/>
</dbReference>
<gene>
    <name evidence="3" type="ORF">Syun_020123</name>
</gene>
<dbReference type="Gene3D" id="1.25.40.10">
    <property type="entry name" value="Tetratricopeptide repeat domain"/>
    <property type="match status" value="3"/>
</dbReference>
<proteinExistence type="predicted"/>
<keyword evidence="1" id="KW-0677">Repeat</keyword>
<dbReference type="Pfam" id="PF13041">
    <property type="entry name" value="PPR_2"/>
    <property type="match status" value="2"/>
</dbReference>
<feature type="repeat" description="PPR" evidence="2">
    <location>
        <begin position="286"/>
        <end position="316"/>
    </location>
</feature>
<accession>A0AAP0IEI8</accession>
<evidence type="ECO:0000313" key="4">
    <source>
        <dbReference type="Proteomes" id="UP001420932"/>
    </source>
</evidence>
<dbReference type="PANTHER" id="PTHR47926">
    <property type="entry name" value="PENTATRICOPEPTIDE REPEAT-CONTAINING PROTEIN"/>
    <property type="match status" value="1"/>
</dbReference>
<feature type="repeat" description="PPR" evidence="2">
    <location>
        <begin position="317"/>
        <end position="351"/>
    </location>
</feature>
<dbReference type="EMBL" id="JBBNAF010000009">
    <property type="protein sequence ID" value="KAK9113326.1"/>
    <property type="molecule type" value="Genomic_DNA"/>
</dbReference>
<protein>
    <recommendedName>
        <fullName evidence="5">Pentatricopeptide repeat-containing protein</fullName>
    </recommendedName>
</protein>
<evidence type="ECO:0000313" key="3">
    <source>
        <dbReference type="EMBL" id="KAK9113326.1"/>
    </source>
</evidence>
<sequence>MVQPRSEFIPTNKPNRPSKFDSREALFRLQKCSTFQHLRQIHALIIRTHHHHHHPSLLTHLLHRSLSFHQLHHATHVFHQIPTPLTFTWNLIIRAHSFHSPHHSLLLFSLMLSRAASPDKFTFPFLIKACTVLNSINTGKQVHSLAIKTGFYRDTYFHNTMIDFYGKCGDWECARKVFDKMPVRNVVSWTSLVNGLVSCGELGMAREAFEGMPVRNVVSWTAMINGCVKGGRPEEAFELFRRMVVDNVMPNEFTLVSLLVGCTELGSLKLGGWIHDFGLKNGFKLDAFLGTALIDMYSKCGSVEDAKRVFDSMEDKSVATWNSMITSLGVHGLGREALALFAQMEKAELVPDAITFVGVLCACVHTGLLEEGCKYFRDMKERYGISPLPEHYSCMVDLFSRAGLLVFDDSHELESFAPQRSSNDIVEAFLSASKEVSVAGLADSVGSDDEDSDSSVSHHQCFNLEAAVAEPENLIKGGELQRTSPKPILFRLHL</sequence>
<comment type="caution">
    <text evidence="3">The sequence shown here is derived from an EMBL/GenBank/DDBJ whole genome shotgun (WGS) entry which is preliminary data.</text>
</comment>